<accession>A0ABR6WDI4</accession>
<gene>
    <name evidence="2" type="ORF">FH603_5147</name>
</gene>
<evidence type="ECO:0008006" key="4">
    <source>
        <dbReference type="Google" id="ProtNLM"/>
    </source>
</evidence>
<feature type="transmembrane region" description="Helical" evidence="1">
    <location>
        <begin position="30"/>
        <end position="61"/>
    </location>
</feature>
<dbReference type="EMBL" id="VFIA01000052">
    <property type="protein sequence ID" value="MBC3794617.1"/>
    <property type="molecule type" value="Genomic_DNA"/>
</dbReference>
<keyword evidence="1" id="KW-0812">Transmembrane</keyword>
<comment type="caution">
    <text evidence="2">The sequence shown here is derived from an EMBL/GenBank/DDBJ whole genome shotgun (WGS) entry which is preliminary data.</text>
</comment>
<evidence type="ECO:0000313" key="2">
    <source>
        <dbReference type="EMBL" id="MBC3794617.1"/>
    </source>
</evidence>
<evidence type="ECO:0000256" key="1">
    <source>
        <dbReference type="SAM" id="Phobius"/>
    </source>
</evidence>
<proteinExistence type="predicted"/>
<protein>
    <recommendedName>
        <fullName evidence="4">G-protein coupled receptors family 1 profile domain-containing protein</fullName>
    </recommendedName>
</protein>
<keyword evidence="3" id="KW-1185">Reference proteome</keyword>
<organism evidence="2 3">
    <name type="scientific">Spirosoma utsteinense</name>
    <dbReference type="NCBI Taxonomy" id="2585773"/>
    <lineage>
        <taxon>Bacteria</taxon>
        <taxon>Pseudomonadati</taxon>
        <taxon>Bacteroidota</taxon>
        <taxon>Cytophagia</taxon>
        <taxon>Cytophagales</taxon>
        <taxon>Cytophagaceae</taxon>
        <taxon>Spirosoma</taxon>
    </lineage>
</organism>
<sequence>MLLIAFVKNYTTVIQDTLLKITISGETSTVFVLNVIAFNLILSLAGNFPVTTCLIVSTIGQEVVMDTVIPGNLHAYIFFGFFNGLLLYFCAQPVRILHLTIAVYAPRLTGEAVRTYS</sequence>
<reference evidence="2 3" key="1">
    <citation type="submission" date="2019-06" db="EMBL/GenBank/DDBJ databases">
        <title>Spirosoma utsteinense sp. nov. isolated from Antarctic ice-free soils.</title>
        <authorList>
            <person name="Tahon G."/>
        </authorList>
    </citation>
    <scope>NUCLEOTIDE SEQUENCE [LARGE SCALE GENOMIC DNA]</scope>
    <source>
        <strain evidence="2 3">LMG 31447</strain>
    </source>
</reference>
<feature type="transmembrane region" description="Helical" evidence="1">
    <location>
        <begin position="73"/>
        <end position="91"/>
    </location>
</feature>
<keyword evidence="1" id="KW-1133">Transmembrane helix</keyword>
<evidence type="ECO:0000313" key="3">
    <source>
        <dbReference type="Proteomes" id="UP000700732"/>
    </source>
</evidence>
<name>A0ABR6WDI4_9BACT</name>
<keyword evidence="1" id="KW-0472">Membrane</keyword>
<dbReference type="Proteomes" id="UP000700732">
    <property type="component" value="Unassembled WGS sequence"/>
</dbReference>